<dbReference type="PANTHER" id="PTHR43750:SF3">
    <property type="entry name" value="UDP-GLUCOSE 6-DEHYDROGENASE TUAD"/>
    <property type="match status" value="1"/>
</dbReference>
<dbReference type="PANTHER" id="PTHR43750">
    <property type="entry name" value="UDP-GLUCOSE 6-DEHYDROGENASE TUAD"/>
    <property type="match status" value="1"/>
</dbReference>
<dbReference type="Pfam" id="PF03720">
    <property type="entry name" value="UDPG_MGDP_dh_C"/>
    <property type="match status" value="1"/>
</dbReference>
<keyword evidence="4 7" id="KW-0560">Oxidoreductase</keyword>
<name>A0ABN8FZJ9_9BACL</name>
<dbReference type="Proteomes" id="UP000838821">
    <property type="component" value="Unassembled WGS sequence"/>
</dbReference>
<evidence type="ECO:0000256" key="6">
    <source>
        <dbReference type="ARBA" id="ARBA00047473"/>
    </source>
</evidence>
<evidence type="ECO:0000256" key="2">
    <source>
        <dbReference type="ARBA" id="ARBA00006601"/>
    </source>
</evidence>
<evidence type="ECO:0000256" key="7">
    <source>
        <dbReference type="PIRNR" id="PIRNR000124"/>
    </source>
</evidence>
<comment type="similarity">
    <text evidence="2 7">Belongs to the UDP-glucose/GDP-mannose dehydrogenase family.</text>
</comment>
<keyword evidence="10" id="KW-1185">Reference proteome</keyword>
<dbReference type="SUPFAM" id="SSF48179">
    <property type="entry name" value="6-phosphogluconate dehydrogenase C-terminal domain-like"/>
    <property type="match status" value="1"/>
</dbReference>
<dbReference type="SUPFAM" id="SSF51735">
    <property type="entry name" value="NAD(P)-binding Rossmann-fold domains"/>
    <property type="match status" value="1"/>
</dbReference>
<dbReference type="SMART" id="SM00984">
    <property type="entry name" value="UDPG_MGDP_dh_C"/>
    <property type="match status" value="1"/>
</dbReference>
<dbReference type="Pfam" id="PF03721">
    <property type="entry name" value="UDPG_MGDP_dh_N"/>
    <property type="match status" value="1"/>
</dbReference>
<dbReference type="Gene3D" id="3.40.50.720">
    <property type="entry name" value="NAD(P)-binding Rossmann-like Domain"/>
    <property type="match status" value="2"/>
</dbReference>
<feature type="domain" description="UDP-glucose/GDP-mannose dehydrogenase C-terminal" evidence="8">
    <location>
        <begin position="310"/>
        <end position="408"/>
    </location>
</feature>
<dbReference type="InterPro" id="IPR008927">
    <property type="entry name" value="6-PGluconate_DH-like_C_sf"/>
</dbReference>
<gene>
    <name evidence="9" type="primary">tuaD</name>
    <name evidence="9" type="ORF">PAECIP111891_00676</name>
</gene>
<dbReference type="InterPro" id="IPR014027">
    <property type="entry name" value="UDP-Glc/GDP-Man_DH_C"/>
</dbReference>
<evidence type="ECO:0000259" key="8">
    <source>
        <dbReference type="SMART" id="SM00984"/>
    </source>
</evidence>
<evidence type="ECO:0000256" key="3">
    <source>
        <dbReference type="ARBA" id="ARBA00012954"/>
    </source>
</evidence>
<organism evidence="9 10">
    <name type="scientific">Paenibacillus allorhizoplanae</name>
    <dbReference type="NCBI Taxonomy" id="2905648"/>
    <lineage>
        <taxon>Bacteria</taxon>
        <taxon>Bacillati</taxon>
        <taxon>Bacillota</taxon>
        <taxon>Bacilli</taxon>
        <taxon>Bacillales</taxon>
        <taxon>Paenibacillaceae</taxon>
        <taxon>Paenibacillus</taxon>
    </lineage>
</organism>
<dbReference type="Pfam" id="PF00984">
    <property type="entry name" value="UDPG_MGDP_dh"/>
    <property type="match status" value="1"/>
</dbReference>
<comment type="caution">
    <text evidence="9">The sequence shown here is derived from an EMBL/GenBank/DDBJ whole genome shotgun (WGS) entry which is preliminary data.</text>
</comment>
<dbReference type="PIRSF" id="PIRSF500134">
    <property type="entry name" value="UDPglc_DH_bac"/>
    <property type="match status" value="1"/>
</dbReference>
<dbReference type="RefSeq" id="WP_236284613.1">
    <property type="nucleotide sequence ID" value="NZ_CAKMMW010000002.1"/>
</dbReference>
<evidence type="ECO:0000256" key="4">
    <source>
        <dbReference type="ARBA" id="ARBA00023002"/>
    </source>
</evidence>
<dbReference type="Gene3D" id="1.20.5.100">
    <property type="entry name" value="Cytochrome c1, transmembrane anchor, C-terminal"/>
    <property type="match status" value="1"/>
</dbReference>
<evidence type="ECO:0000256" key="1">
    <source>
        <dbReference type="ARBA" id="ARBA00004701"/>
    </source>
</evidence>
<dbReference type="InterPro" id="IPR014026">
    <property type="entry name" value="UDP-Glc/GDP-Man_DH_dimer"/>
</dbReference>
<evidence type="ECO:0000313" key="9">
    <source>
        <dbReference type="EMBL" id="CAH1195436.1"/>
    </source>
</evidence>
<dbReference type="InterPro" id="IPR017476">
    <property type="entry name" value="UDP-Glc/GDP-Man"/>
</dbReference>
<dbReference type="InterPro" id="IPR036220">
    <property type="entry name" value="UDP-Glc/GDP-Man_DH_C_sf"/>
</dbReference>
<dbReference type="InterPro" id="IPR001732">
    <property type="entry name" value="UDP-Glc/GDP-Man_DH_N"/>
</dbReference>
<dbReference type="InterPro" id="IPR028357">
    <property type="entry name" value="UDPglc_DH_bac"/>
</dbReference>
<reference evidence="9" key="1">
    <citation type="submission" date="2022-01" db="EMBL/GenBank/DDBJ databases">
        <authorList>
            <person name="Criscuolo A."/>
        </authorList>
    </citation>
    <scope>NUCLEOTIDE SEQUENCE</scope>
    <source>
        <strain evidence="9">CIP111891</strain>
    </source>
</reference>
<dbReference type="EC" id="1.1.1.22" evidence="3 7"/>
<evidence type="ECO:0000313" key="10">
    <source>
        <dbReference type="Proteomes" id="UP000838821"/>
    </source>
</evidence>
<comment type="pathway">
    <text evidence="1">Nucleotide-sugar biosynthesis; UDP-alpha-D-glucuronate biosynthesis; UDP-alpha-D-glucuronate from UDP-alpha-D-glucose: step 1/1.</text>
</comment>
<dbReference type="NCBIfam" id="TIGR03026">
    <property type="entry name" value="NDP-sugDHase"/>
    <property type="match status" value="1"/>
</dbReference>
<dbReference type="InterPro" id="IPR036291">
    <property type="entry name" value="NAD(P)-bd_dom_sf"/>
</dbReference>
<dbReference type="GO" id="GO:0003979">
    <property type="term" value="F:UDP-glucose 6-dehydrogenase activity"/>
    <property type="evidence" value="ECO:0007669"/>
    <property type="project" value="UniProtKB-EC"/>
</dbReference>
<accession>A0ABN8FZJ9</accession>
<dbReference type="EMBL" id="CAKMMW010000002">
    <property type="protein sequence ID" value="CAH1195436.1"/>
    <property type="molecule type" value="Genomic_DNA"/>
</dbReference>
<comment type="catalytic activity">
    <reaction evidence="6 7">
        <text>UDP-alpha-D-glucose + 2 NAD(+) + H2O = UDP-alpha-D-glucuronate + 2 NADH + 3 H(+)</text>
        <dbReference type="Rhea" id="RHEA:23596"/>
        <dbReference type="ChEBI" id="CHEBI:15377"/>
        <dbReference type="ChEBI" id="CHEBI:15378"/>
        <dbReference type="ChEBI" id="CHEBI:57540"/>
        <dbReference type="ChEBI" id="CHEBI:57945"/>
        <dbReference type="ChEBI" id="CHEBI:58052"/>
        <dbReference type="ChEBI" id="CHEBI:58885"/>
        <dbReference type="EC" id="1.1.1.22"/>
    </reaction>
</comment>
<evidence type="ECO:0000256" key="5">
    <source>
        <dbReference type="ARBA" id="ARBA00023027"/>
    </source>
</evidence>
<protein>
    <recommendedName>
        <fullName evidence="3 7">UDP-glucose 6-dehydrogenase</fullName>
        <ecNumber evidence="3 7">1.1.1.22</ecNumber>
    </recommendedName>
</protein>
<sequence>MRLTIIGTGYVGLVAAVCFAKLGHFVTAIDREHVIQDLRENKLAIWEPDLQEMLETCHKEGRLSFDTNVAKASKDADALMIAVGTPTGVNGQTDLSQVDDVIAQLKHAGGVCPPFIIMKSTVPVGTCDELEANLLHAGLQTEVVFNPEFLRQGSAINDFMNPDRIVFGCRSHLAKAALHQLYKGINAPIQVCDRRSAELIKYASNAFLAMKISFANMIADVCEGYGADNRQVMQGVGTDRRIGPHFLREGIGYGGSCFSKDLQSLLASGKAIARSLPLLEATAQINDERIPQLLEKLISLWGNPRGKRLGVLGLSFKPNTNDMRDAPFLTLLRLCYLYGIEVQTFDPVVQSTSIERVIQMETAYEAAAGADAIIIMTEWPQFAELDWLLMVQLMHQPILLDGRNVLSDEIISRLLMVDNMIYIPVGRAMERAGYDILSKI</sequence>
<proteinExistence type="inferred from homology"/>
<dbReference type="PIRSF" id="PIRSF000124">
    <property type="entry name" value="UDPglc_GDPman_dh"/>
    <property type="match status" value="1"/>
</dbReference>
<keyword evidence="5 7" id="KW-0520">NAD</keyword>
<dbReference type="SUPFAM" id="SSF52413">
    <property type="entry name" value="UDP-glucose/GDP-mannose dehydrogenase C-terminal domain"/>
    <property type="match status" value="1"/>
</dbReference>